<keyword evidence="2" id="KW-1185">Reference proteome</keyword>
<evidence type="ECO:0000313" key="1">
    <source>
        <dbReference type="EnsemblMetazoa" id="GPPI052457-PA"/>
    </source>
</evidence>
<accession>A0A3F2Z4M0</accession>
<dbReference type="Proteomes" id="UP000092460">
    <property type="component" value="Unassembled WGS sequence"/>
</dbReference>
<sequence length="504" mass="57406">MNLSAVNVRNFLVYCILCRFRICDGLKDFSKRCRILADFKLKNLCTADYPEEVKLKYLDKHVEIGESYTVFSVDGREGYYMISHGYSDLTDCNEITVTSPHRFGCDKYNKIYIESAILHCLPFHTQLADDLISYCSEGEEKSRVAFTAMLYVEGSPLYEEDDGVAGGSRIMQIGFFIFVPFSLMQLIFSGGSTDLSARCQVLDGIKLKNICTGSYPREVRQRYADKHVKTGLSYTVFTLDDREGYYLISHGYSDLTKCDEITLTSARDFQCNGQDIRLRSARLHCLLFPVHLTDDLISHCLKGVKQPKAEFTAMLYVEGSTLYEESDIVAGGSRLMHIGLFIFLPFRNLSSRCQVLNNLKLKMICTDSYSQRIKQIYDDKYVEEGLSYTIFALDRHEGYYMISHGYSDLTKCDQITLTSPRDFDCNGHHIYLESAIMHCIPFHIHITDDLMARCDKGKVQASAVFTAMHYVHGTILYDKSGATADGCRINLLFIVASFIVMQFK</sequence>
<proteinExistence type="predicted"/>
<reference evidence="1" key="2">
    <citation type="submission" date="2020-05" db="UniProtKB">
        <authorList>
            <consortium name="EnsemblMetazoa"/>
        </authorList>
    </citation>
    <scope>IDENTIFICATION</scope>
    <source>
        <strain evidence="1">IAEA</strain>
    </source>
</reference>
<organism evidence="1 2">
    <name type="scientific">Glossina palpalis gambiensis</name>
    <dbReference type="NCBI Taxonomy" id="67801"/>
    <lineage>
        <taxon>Eukaryota</taxon>
        <taxon>Metazoa</taxon>
        <taxon>Ecdysozoa</taxon>
        <taxon>Arthropoda</taxon>
        <taxon>Hexapoda</taxon>
        <taxon>Insecta</taxon>
        <taxon>Pterygota</taxon>
        <taxon>Neoptera</taxon>
        <taxon>Endopterygota</taxon>
        <taxon>Diptera</taxon>
        <taxon>Brachycera</taxon>
        <taxon>Muscomorpha</taxon>
        <taxon>Hippoboscoidea</taxon>
        <taxon>Glossinidae</taxon>
        <taxon>Glossina</taxon>
    </lineage>
</organism>
<dbReference type="EnsemblMetazoa" id="GPPI052457-RA">
    <property type="protein sequence ID" value="GPPI052457-PA"/>
    <property type="gene ID" value="GPPI052457"/>
</dbReference>
<dbReference type="EMBL" id="JXJN01011362">
    <property type="status" value="NOT_ANNOTATED_CDS"/>
    <property type="molecule type" value="Genomic_DNA"/>
</dbReference>
<protein>
    <submittedName>
        <fullName evidence="1">Uncharacterized protein</fullName>
    </submittedName>
</protein>
<dbReference type="VEuPathDB" id="VectorBase:GPPI052457"/>
<evidence type="ECO:0000313" key="2">
    <source>
        <dbReference type="Proteomes" id="UP000092460"/>
    </source>
</evidence>
<name>A0A3F2Z4M0_9MUSC</name>
<dbReference type="AlphaFoldDB" id="A0A3F2Z4M0"/>
<reference evidence="2" key="1">
    <citation type="submission" date="2015-01" db="EMBL/GenBank/DDBJ databases">
        <authorList>
            <person name="Aksoy S."/>
            <person name="Warren W."/>
            <person name="Wilson R.K."/>
        </authorList>
    </citation>
    <scope>NUCLEOTIDE SEQUENCE [LARGE SCALE GENOMIC DNA]</scope>
    <source>
        <strain evidence="2">IAEA</strain>
    </source>
</reference>